<proteinExistence type="predicted"/>
<comment type="caution">
    <text evidence="2">The sequence shown here is derived from an EMBL/GenBank/DDBJ whole genome shotgun (WGS) entry which is preliminary data.</text>
</comment>
<dbReference type="RefSeq" id="WP_200105847.1">
    <property type="nucleotide sequence ID" value="NZ_JAEHFV010000003.1"/>
</dbReference>
<dbReference type="Proteomes" id="UP000609172">
    <property type="component" value="Unassembled WGS sequence"/>
</dbReference>
<keyword evidence="3" id="KW-1185">Reference proteome</keyword>
<sequence length="189" mass="22384">MKKQTENFYIITGGPGVGKTTLLKELEKSGYEIVPEEARKIIKQQVEAEENGLPWKDKKRYTDLMFNVSVKTYLEIQLSNKNSIYLFDRGIIDSICYAEMCKLNISEEMNKIAIQCVFNKNVFILPPWADIYENDQERKQTWEEAVYTFEKMKEIYKKYGYNIIEVPKDTVENRKKFVHEVIENNNRKL</sequence>
<evidence type="ECO:0000313" key="2">
    <source>
        <dbReference type="EMBL" id="MBK0369904.1"/>
    </source>
</evidence>
<organism evidence="2 3">
    <name type="scientific">Flavobacterium agrisoli</name>
    <dbReference type="NCBI Taxonomy" id="2793066"/>
    <lineage>
        <taxon>Bacteria</taxon>
        <taxon>Pseudomonadati</taxon>
        <taxon>Bacteroidota</taxon>
        <taxon>Flavobacteriia</taxon>
        <taxon>Flavobacteriales</taxon>
        <taxon>Flavobacteriaceae</taxon>
        <taxon>Flavobacterium</taxon>
    </lineage>
</organism>
<evidence type="ECO:0000313" key="3">
    <source>
        <dbReference type="Proteomes" id="UP000609172"/>
    </source>
</evidence>
<dbReference type="SUPFAM" id="SSF52540">
    <property type="entry name" value="P-loop containing nucleoside triphosphate hydrolases"/>
    <property type="match status" value="1"/>
</dbReference>
<feature type="domain" description="NadR/Ttd14 AAA" evidence="1">
    <location>
        <begin position="9"/>
        <end position="174"/>
    </location>
</feature>
<reference evidence="2" key="1">
    <citation type="submission" date="2020-12" db="EMBL/GenBank/DDBJ databases">
        <title>Bacterial novel species Flavobacterium sp. SE-1-e isolated from soil.</title>
        <authorList>
            <person name="Jung H.-Y."/>
        </authorList>
    </citation>
    <scope>NUCLEOTIDE SEQUENCE</scope>
    <source>
        <strain evidence="2">SE-1-e</strain>
    </source>
</reference>
<dbReference type="AlphaFoldDB" id="A0A934PN72"/>
<dbReference type="EMBL" id="JAEHFV010000003">
    <property type="protein sequence ID" value="MBK0369904.1"/>
    <property type="molecule type" value="Genomic_DNA"/>
</dbReference>
<accession>A0A934PN72</accession>
<dbReference type="Gene3D" id="3.40.50.300">
    <property type="entry name" value="P-loop containing nucleotide triphosphate hydrolases"/>
    <property type="match status" value="1"/>
</dbReference>
<dbReference type="InterPro" id="IPR027417">
    <property type="entry name" value="P-loop_NTPase"/>
</dbReference>
<gene>
    <name evidence="2" type="ORF">I5M07_08630</name>
</gene>
<evidence type="ECO:0000259" key="1">
    <source>
        <dbReference type="Pfam" id="PF13521"/>
    </source>
</evidence>
<protein>
    <submittedName>
        <fullName evidence="2">AAA family ATPase</fullName>
    </submittedName>
</protein>
<dbReference type="Pfam" id="PF13521">
    <property type="entry name" value="AAA_28"/>
    <property type="match status" value="1"/>
</dbReference>
<name>A0A934PN72_9FLAO</name>
<dbReference type="InterPro" id="IPR038727">
    <property type="entry name" value="NadR/Ttd14_AAA_dom"/>
</dbReference>